<name>A0A9X2MQQ3_9BACL</name>
<dbReference type="Proteomes" id="UP001141950">
    <property type="component" value="Unassembled WGS sequence"/>
</dbReference>
<proteinExistence type="predicted"/>
<reference evidence="1" key="1">
    <citation type="submission" date="2022-08" db="EMBL/GenBank/DDBJ databases">
        <title>The genomic sequence of strain Paenibacillus sp. SCIV0701.</title>
        <authorList>
            <person name="Zhao H."/>
        </authorList>
    </citation>
    <scope>NUCLEOTIDE SEQUENCE</scope>
    <source>
        <strain evidence="1">SCIV0701</strain>
    </source>
</reference>
<evidence type="ECO:0000313" key="2">
    <source>
        <dbReference type="Proteomes" id="UP001141950"/>
    </source>
</evidence>
<dbReference type="AlphaFoldDB" id="A0A9X2MQQ3"/>
<protein>
    <recommendedName>
        <fullName evidence="3">Hemerythrin-like domain-containing protein</fullName>
    </recommendedName>
</protein>
<evidence type="ECO:0008006" key="3">
    <source>
        <dbReference type="Google" id="ProtNLM"/>
    </source>
</evidence>
<keyword evidence="2" id="KW-1185">Reference proteome</keyword>
<organism evidence="1 2">
    <name type="scientific">Paenibacillus soyae</name>
    <dbReference type="NCBI Taxonomy" id="2969249"/>
    <lineage>
        <taxon>Bacteria</taxon>
        <taxon>Bacillati</taxon>
        <taxon>Bacillota</taxon>
        <taxon>Bacilli</taxon>
        <taxon>Bacillales</taxon>
        <taxon>Paenibacillaceae</taxon>
        <taxon>Paenibacillus</taxon>
    </lineage>
</organism>
<evidence type="ECO:0000313" key="1">
    <source>
        <dbReference type="EMBL" id="MCR2804046.1"/>
    </source>
</evidence>
<dbReference type="RefSeq" id="WP_257444825.1">
    <property type="nucleotide sequence ID" value="NZ_JANIPJ010000005.1"/>
</dbReference>
<gene>
    <name evidence="1" type="ORF">NQZ67_09170</name>
</gene>
<dbReference type="EMBL" id="JANIPJ010000005">
    <property type="protein sequence ID" value="MCR2804046.1"/>
    <property type="molecule type" value="Genomic_DNA"/>
</dbReference>
<comment type="caution">
    <text evidence="1">The sequence shown here is derived from an EMBL/GenBank/DDBJ whole genome shotgun (WGS) entry which is preliminary data.</text>
</comment>
<sequence>MQYYHLVDRNALKLSCKSQFLQHVKRLENKQAYLNRRADALHELSLSVPPASGSHHMLGFLTEVKAKASSLQQALTCHAEWETEQLFAALRGLLRPRKDPELLHCFMLLEHDLAIALDYLGLFLKQADAILYRLRRGGEPLAYALHERWKQASQLLIQACLIVKCHLDVERQRIIPLLDEIMVALRISGRASQSDIAHSQEAAAVLY</sequence>
<accession>A0A9X2MQQ3</accession>